<evidence type="ECO:0000256" key="5">
    <source>
        <dbReference type="ARBA" id="ARBA00022729"/>
    </source>
</evidence>
<dbReference type="CDD" id="cd00255">
    <property type="entry name" value="nidG2"/>
    <property type="match status" value="1"/>
</dbReference>
<dbReference type="GO" id="GO:0017147">
    <property type="term" value="F:Wnt-protein binding"/>
    <property type="evidence" value="ECO:0007669"/>
    <property type="project" value="TreeGrafter"/>
</dbReference>
<evidence type="ECO:0000256" key="7">
    <source>
        <dbReference type="ARBA" id="ARBA00023157"/>
    </source>
</evidence>
<evidence type="ECO:0000259" key="15">
    <source>
        <dbReference type="PROSITE" id="PS50993"/>
    </source>
</evidence>
<keyword evidence="7 11" id="KW-1015">Disulfide bond</keyword>
<dbReference type="Ensembl" id="ENSACDT00005027100.1">
    <property type="protein sequence ID" value="ENSACDP00005022652.1"/>
    <property type="gene ID" value="ENSACDG00005016130.1"/>
</dbReference>
<dbReference type="InterPro" id="IPR036857">
    <property type="entry name" value="Thyroglobulin_1_sf"/>
</dbReference>
<dbReference type="PROSITE" id="PS51120">
    <property type="entry name" value="LDLRB"/>
    <property type="match status" value="3"/>
</dbReference>
<evidence type="ECO:0000256" key="1">
    <source>
        <dbReference type="ARBA" id="ARBA00004498"/>
    </source>
</evidence>
<evidence type="ECO:0000256" key="10">
    <source>
        <dbReference type="PROSITE-ProRule" id="PRU00461"/>
    </source>
</evidence>
<dbReference type="Pfam" id="PF00086">
    <property type="entry name" value="Thyroglobulin_1"/>
    <property type="match status" value="1"/>
</dbReference>
<proteinExistence type="predicted"/>
<evidence type="ECO:0000313" key="18">
    <source>
        <dbReference type="Ensembl" id="ENSACDP00005022652.1"/>
    </source>
</evidence>
<dbReference type="FunFam" id="2.120.10.30:FF:000030">
    <property type="entry name" value="Nidogen 1"/>
    <property type="match status" value="1"/>
</dbReference>
<dbReference type="InterPro" id="IPR009017">
    <property type="entry name" value="GFP"/>
</dbReference>
<dbReference type="SUPFAM" id="SSF57610">
    <property type="entry name" value="Thyroglobulin type-1 domain"/>
    <property type="match status" value="1"/>
</dbReference>
<evidence type="ECO:0000259" key="16">
    <source>
        <dbReference type="PROSITE" id="PS51162"/>
    </source>
</evidence>
<evidence type="ECO:0000256" key="9">
    <source>
        <dbReference type="PROSITE-ProRule" id="PRU00076"/>
    </source>
</evidence>
<feature type="repeat" description="LDL-receptor class B" evidence="10">
    <location>
        <begin position="922"/>
        <end position="966"/>
    </location>
</feature>
<dbReference type="Pfam" id="PF12947">
    <property type="entry name" value="EGF_3"/>
    <property type="match status" value="1"/>
</dbReference>
<feature type="repeat" description="LDL-receptor class B" evidence="10">
    <location>
        <begin position="879"/>
        <end position="921"/>
    </location>
</feature>
<dbReference type="CDD" id="cd00191">
    <property type="entry name" value="TY"/>
    <property type="match status" value="1"/>
</dbReference>
<accession>A0A8B9EPX0</accession>
<dbReference type="Gene3D" id="2.40.155.10">
    <property type="entry name" value="Green fluorescent protein"/>
    <property type="match status" value="1"/>
</dbReference>
<dbReference type="InterPro" id="IPR009030">
    <property type="entry name" value="Growth_fac_rcpt_cys_sf"/>
</dbReference>
<name>A0A8B9EPX0_ANSCY</name>
<dbReference type="SUPFAM" id="SSF57184">
    <property type="entry name" value="Growth factor receptor domain"/>
    <property type="match status" value="1"/>
</dbReference>
<comment type="subcellular location">
    <subcellularLocation>
        <location evidence="1">Secreted</location>
        <location evidence="1">Extracellular space</location>
        <location evidence="1">Extracellular matrix</location>
    </subcellularLocation>
</comment>
<dbReference type="SUPFAM" id="SSF54511">
    <property type="entry name" value="GFP-like"/>
    <property type="match status" value="1"/>
</dbReference>
<dbReference type="Gene3D" id="4.10.800.10">
    <property type="entry name" value="Thyroglobulin type-1"/>
    <property type="match status" value="1"/>
</dbReference>
<dbReference type="Gene3D" id="2.120.10.30">
    <property type="entry name" value="TolB, C-terminal domain"/>
    <property type="match status" value="1"/>
</dbReference>
<dbReference type="PROSITE" id="PS00484">
    <property type="entry name" value="THYROGLOBULIN_1_1"/>
    <property type="match status" value="1"/>
</dbReference>
<dbReference type="Proteomes" id="UP000694521">
    <property type="component" value="Unplaced"/>
</dbReference>
<dbReference type="Pfam" id="PF06119">
    <property type="entry name" value="NIDO"/>
    <property type="match status" value="1"/>
</dbReference>
<evidence type="ECO:0000256" key="11">
    <source>
        <dbReference type="PROSITE-ProRule" id="PRU00500"/>
    </source>
</evidence>
<keyword evidence="6" id="KW-0106">Calcium</keyword>
<dbReference type="GO" id="GO:0060070">
    <property type="term" value="P:canonical Wnt signaling pathway"/>
    <property type="evidence" value="ECO:0007669"/>
    <property type="project" value="TreeGrafter"/>
</dbReference>
<feature type="domain" description="Nidogen G2 beta-barrel" evidence="15">
    <location>
        <begin position="410"/>
        <end position="647"/>
    </location>
</feature>
<dbReference type="PROSITE" id="PS51162">
    <property type="entry name" value="THYROGLOBULIN_1_2"/>
    <property type="match status" value="1"/>
</dbReference>
<evidence type="ECO:0000256" key="6">
    <source>
        <dbReference type="ARBA" id="ARBA00022837"/>
    </source>
</evidence>
<dbReference type="Gene3D" id="2.10.25.10">
    <property type="entry name" value="Laminin"/>
    <property type="match status" value="2"/>
</dbReference>
<dbReference type="InterPro" id="IPR024731">
    <property type="entry name" value="NELL2-like_EGF"/>
</dbReference>
<dbReference type="PROSITE" id="PS01186">
    <property type="entry name" value="EGF_2"/>
    <property type="match status" value="2"/>
</dbReference>
<keyword evidence="2" id="KW-0964">Secreted</keyword>
<evidence type="ECO:0000313" key="19">
    <source>
        <dbReference type="Proteomes" id="UP000694521"/>
    </source>
</evidence>
<keyword evidence="8" id="KW-0325">Glycoprotein</keyword>
<dbReference type="Pfam" id="PF14670">
    <property type="entry name" value="FXa_inhibition"/>
    <property type="match status" value="1"/>
</dbReference>
<dbReference type="InterPro" id="IPR050778">
    <property type="entry name" value="Cueball_EGF_LRP_Nidogen"/>
</dbReference>
<evidence type="ECO:0000256" key="13">
    <source>
        <dbReference type="SAM" id="SignalP"/>
    </source>
</evidence>
<dbReference type="GO" id="GO:0005886">
    <property type="term" value="C:plasma membrane"/>
    <property type="evidence" value="ECO:0007669"/>
    <property type="project" value="TreeGrafter"/>
</dbReference>
<dbReference type="SMART" id="SM00181">
    <property type="entry name" value="EGF"/>
    <property type="match status" value="3"/>
</dbReference>
<dbReference type="SMART" id="SM00135">
    <property type="entry name" value="LY"/>
    <property type="match status" value="5"/>
</dbReference>
<keyword evidence="3" id="KW-0272">Extracellular matrix</keyword>
<keyword evidence="4 9" id="KW-0245">EGF-like domain</keyword>
<comment type="caution">
    <text evidence="9">Lacks conserved residue(s) required for the propagation of feature annotation.</text>
</comment>
<dbReference type="PROSITE" id="PS50993">
    <property type="entry name" value="NIDOGEN_G2"/>
    <property type="match status" value="1"/>
</dbReference>
<keyword evidence="5 13" id="KW-0732">Signal</keyword>
<feature type="repeat" description="LDL-receptor class B" evidence="10">
    <location>
        <begin position="836"/>
        <end position="878"/>
    </location>
</feature>
<evidence type="ECO:0000259" key="17">
    <source>
        <dbReference type="PROSITE" id="PS51220"/>
    </source>
</evidence>
<evidence type="ECO:0000259" key="14">
    <source>
        <dbReference type="PROSITE" id="PS50026"/>
    </source>
</evidence>
<dbReference type="PANTHER" id="PTHR46513">
    <property type="entry name" value="VITELLOGENIN RECEPTOR-LIKE PROTEIN-RELATED-RELATED"/>
    <property type="match status" value="1"/>
</dbReference>
<evidence type="ECO:0000256" key="4">
    <source>
        <dbReference type="ARBA" id="ARBA00022536"/>
    </source>
</evidence>
<dbReference type="GO" id="GO:0042813">
    <property type="term" value="F:Wnt receptor activity"/>
    <property type="evidence" value="ECO:0007669"/>
    <property type="project" value="TreeGrafter"/>
</dbReference>
<dbReference type="AlphaFoldDB" id="A0A8B9EPX0"/>
<feature type="signal peptide" evidence="13">
    <location>
        <begin position="1"/>
        <end position="27"/>
    </location>
</feature>
<dbReference type="InterPro" id="IPR000033">
    <property type="entry name" value="LDLR_classB_rpt"/>
</dbReference>
<evidence type="ECO:0000256" key="8">
    <source>
        <dbReference type="ARBA" id="ARBA00023180"/>
    </source>
</evidence>
<dbReference type="Pfam" id="PF07474">
    <property type="entry name" value="G2F"/>
    <property type="match status" value="1"/>
</dbReference>
<feature type="domain" description="Thyroglobulin type-1" evidence="16">
    <location>
        <begin position="693"/>
        <end position="765"/>
    </location>
</feature>
<dbReference type="InterPro" id="IPR000716">
    <property type="entry name" value="Thyroglobulin_1"/>
</dbReference>
<dbReference type="SMART" id="SM00539">
    <property type="entry name" value="NIDO"/>
    <property type="match status" value="1"/>
</dbReference>
<dbReference type="Pfam" id="PF00058">
    <property type="entry name" value="Ldl_recept_b"/>
    <property type="match status" value="3"/>
</dbReference>
<dbReference type="InterPro" id="IPR000742">
    <property type="entry name" value="EGF"/>
</dbReference>
<dbReference type="PANTHER" id="PTHR46513:SF6">
    <property type="entry name" value="NIDOGEN-1"/>
    <property type="match status" value="1"/>
</dbReference>
<dbReference type="GO" id="GO:0007160">
    <property type="term" value="P:cell-matrix adhesion"/>
    <property type="evidence" value="ECO:0007669"/>
    <property type="project" value="InterPro"/>
</dbReference>
<protein>
    <submittedName>
        <fullName evidence="18">Nidogen 1</fullName>
    </submittedName>
</protein>
<dbReference type="FunFam" id="2.40.155.10:FF:000001">
    <property type="entry name" value="Nidogen 1"/>
    <property type="match status" value="1"/>
</dbReference>
<reference evidence="18" key="2">
    <citation type="submission" date="2025-09" db="UniProtKB">
        <authorList>
            <consortium name="Ensembl"/>
        </authorList>
    </citation>
    <scope>IDENTIFICATION</scope>
</reference>
<feature type="domain" description="EGF-like" evidence="14">
    <location>
        <begin position="648"/>
        <end position="689"/>
    </location>
</feature>
<dbReference type="PROSITE" id="PS50026">
    <property type="entry name" value="EGF_3"/>
    <property type="match status" value="1"/>
</dbReference>
<dbReference type="InterPro" id="IPR003886">
    <property type="entry name" value="NIDO_dom"/>
</dbReference>
<dbReference type="PROSITE" id="PS51220">
    <property type="entry name" value="NIDO"/>
    <property type="match status" value="1"/>
</dbReference>
<feature type="compositionally biased region" description="Pro residues" evidence="12">
    <location>
        <begin position="29"/>
        <end position="40"/>
    </location>
</feature>
<feature type="disulfide bond" evidence="11">
    <location>
        <begin position="735"/>
        <end position="742"/>
    </location>
</feature>
<dbReference type="FunFam" id="2.10.25.10:FF:000297">
    <property type="entry name" value="Nidogen 1"/>
    <property type="match status" value="1"/>
</dbReference>
<sequence>MGAAPRCPPWALLALAAAMALPGPLLPAPALQPQPHPEPLLLPHGPGHGDAALERGDDSRSAALELSRALRFYGTAVRSLHVSVATNGIIAVNEPSNEEKYLGQFPVSFGAIAPFMADLDTTDGRGNVYYREDSSSEVLKLASDYIKRGFPETTFEPSSVVIVTWKLVAPYQGPGEDPTLEEKRNTFQAVLASSDSSSYAIFLYPEDSLQFYSTYSKNDDGKIPAMVGFSQASTNYYFWEKPGSYNIIANDEDSIRNLHKSSNAGKKGVWVFEIGSSSDSIVPAKISNVLESVESSEQDQEMTSKPFMSDYGSTEIRQQYVTSNFPTAKAPPRQFPAQQFPPQEPQVIDVEEFDETGIVFRYHTDVQQTCANNRHQCSVHAICKDYPNGFCCSCIAGYKGNGRQCVAEGSPQRVNGKVKGRIFVGNNPVPVTFENTDLHSYVVMNQGRAYTAISTIPETLGYSLLPLASIGGIIGWMFAVEQQGYKNGFSVTGGEFTRQTEVTFLGNNEKLVIKQKFSGIDEHGHLTISTEMEGRIPEIPSGASVHIEPYTELYHTSSSVITSSSTREYTVTEPERDGVASTYTGAYQWRQTISFDECIHDESLHATSATQQLSVDSVFVLYNRDEQILRYAMSNSIGPISDGSADINRNPCYTGTHNCDTNAICRPGTGNRFFCECSIGFRGDGNVCYGVEKTRCQHEQEVALASGGAFFQREMRVAQFVPQCDEHGNYLPTQCHSNTGYCWCVDRDGNEIDGTRSGPGVQPPCLSTAAPPVAIGPSVRPDTIPLPPGTHLLFAQSGKIEHVPLEGNNMKKNGAKALLHIPDKVIIGVAYDCMDKMVYWTDISGPSISRASLHGGEPTTIIKTDLGSPEGIAVDHLGRNIFWTDSQLDRIEVARLDGRQRRILFDTGLVNPRAIVVDPVRGNLYWTDWNREAPKIETSYMDGTNRRILVKDDLGLPNGLTFDPYSSMLCWVDAGTKKLECMNPNQFGRRKIVEGIQYPFSVTSYGKNLYYTDWRRDAVVAVDHMVSIENDNFQPHKRSRLYGITTAFAQCPGGHNYCSVNNGGCTHLCLATPGGRTCRCPDNTVGVDCIERN</sequence>
<evidence type="ECO:0000256" key="12">
    <source>
        <dbReference type="SAM" id="MobiDB-lite"/>
    </source>
</evidence>
<reference evidence="18" key="1">
    <citation type="submission" date="2025-08" db="UniProtKB">
        <authorList>
            <consortium name="Ensembl"/>
        </authorList>
    </citation>
    <scope>IDENTIFICATION</scope>
</reference>
<dbReference type="InterPro" id="IPR011042">
    <property type="entry name" value="6-blade_b-propeller_TolB-like"/>
</dbReference>
<dbReference type="InterPro" id="IPR006605">
    <property type="entry name" value="G2_nidogen/fibulin_G2F"/>
</dbReference>
<feature type="region of interest" description="Disordered" evidence="12">
    <location>
        <begin position="29"/>
        <end position="55"/>
    </location>
</feature>
<dbReference type="SUPFAM" id="SSF63825">
    <property type="entry name" value="YWTD domain"/>
    <property type="match status" value="1"/>
</dbReference>
<feature type="domain" description="NIDO" evidence="17">
    <location>
        <begin position="114"/>
        <end position="277"/>
    </location>
</feature>
<organism evidence="18 19">
    <name type="scientific">Anser cygnoides</name>
    <name type="common">Swan goose</name>
    <dbReference type="NCBI Taxonomy" id="8845"/>
    <lineage>
        <taxon>Eukaryota</taxon>
        <taxon>Metazoa</taxon>
        <taxon>Chordata</taxon>
        <taxon>Craniata</taxon>
        <taxon>Vertebrata</taxon>
        <taxon>Euteleostomi</taxon>
        <taxon>Archelosauria</taxon>
        <taxon>Archosauria</taxon>
        <taxon>Dinosauria</taxon>
        <taxon>Saurischia</taxon>
        <taxon>Theropoda</taxon>
        <taxon>Coelurosauria</taxon>
        <taxon>Aves</taxon>
        <taxon>Neognathae</taxon>
        <taxon>Galloanserae</taxon>
        <taxon>Anseriformes</taxon>
        <taxon>Anatidae</taxon>
        <taxon>Anserinae</taxon>
        <taxon>Anser</taxon>
    </lineage>
</organism>
<dbReference type="SMART" id="SM00211">
    <property type="entry name" value="TY"/>
    <property type="match status" value="1"/>
</dbReference>
<dbReference type="CDD" id="cd00053">
    <property type="entry name" value="EGF"/>
    <property type="match status" value="1"/>
</dbReference>
<evidence type="ECO:0000256" key="3">
    <source>
        <dbReference type="ARBA" id="ARBA00022530"/>
    </source>
</evidence>
<keyword evidence="19" id="KW-1185">Reference proteome</keyword>
<feature type="chain" id="PRO_5034494109" evidence="13">
    <location>
        <begin position="28"/>
        <end position="1093"/>
    </location>
</feature>
<dbReference type="SMART" id="SM00682">
    <property type="entry name" value="G2F"/>
    <property type="match status" value="1"/>
</dbReference>
<evidence type="ECO:0000256" key="2">
    <source>
        <dbReference type="ARBA" id="ARBA00022525"/>
    </source>
</evidence>